<keyword evidence="2" id="KW-1185">Reference proteome</keyword>
<name>A0A7G1HTP3_9BACT</name>
<protein>
    <submittedName>
        <fullName evidence="1">Uncharacterized protein</fullName>
    </submittedName>
</protein>
<dbReference type="EMBL" id="AP023322">
    <property type="protein sequence ID" value="BCI62132.1"/>
    <property type="molecule type" value="Genomic_DNA"/>
</dbReference>
<dbReference type="Proteomes" id="UP000594042">
    <property type="component" value="Chromosome"/>
</dbReference>
<evidence type="ECO:0000313" key="2">
    <source>
        <dbReference type="Proteomes" id="UP000594042"/>
    </source>
</evidence>
<accession>A0A7G1HTP3</accession>
<dbReference type="KEGG" id="copr:Cop2CBH44_04850"/>
<sequence>MGKINYSIQIIKEYNQYFFPIKWYLKIKCTIISSVSFSFDMETFLRKSSMVSNQEFYAYLYKEYTSLNTR</sequence>
<organism evidence="1 2">
    <name type="scientific">Coprobacter secundus subsp. similis</name>
    <dbReference type="NCBI Taxonomy" id="2751153"/>
    <lineage>
        <taxon>Bacteria</taxon>
        <taxon>Pseudomonadati</taxon>
        <taxon>Bacteroidota</taxon>
        <taxon>Bacteroidia</taxon>
        <taxon>Bacteroidales</taxon>
        <taxon>Barnesiellaceae</taxon>
        <taxon>Coprobacter</taxon>
    </lineage>
</organism>
<reference evidence="2" key="1">
    <citation type="submission" date="2020-07" db="EMBL/GenBank/DDBJ databases">
        <title>Complete genome sequencing of Coprobacter sp. strain 2CBH44.</title>
        <authorList>
            <person name="Sakamoto M."/>
            <person name="Murakami T."/>
            <person name="Mori H."/>
        </authorList>
    </citation>
    <scope>NUCLEOTIDE SEQUENCE [LARGE SCALE GENOMIC DNA]</scope>
    <source>
        <strain evidence="2">2CBH44</strain>
    </source>
</reference>
<dbReference type="AlphaFoldDB" id="A0A7G1HTP3"/>
<proteinExistence type="predicted"/>
<gene>
    <name evidence="1" type="ORF">Cop2CBH44_04850</name>
</gene>
<evidence type="ECO:0000313" key="1">
    <source>
        <dbReference type="EMBL" id="BCI62132.1"/>
    </source>
</evidence>